<protein>
    <submittedName>
        <fullName evidence="1">Uncharacterized protein</fullName>
    </submittedName>
</protein>
<dbReference type="EMBL" id="OZ035844">
    <property type="protein sequence ID" value="CAL1597691.1"/>
    <property type="molecule type" value="Genomic_DNA"/>
</dbReference>
<dbReference type="AlphaFoldDB" id="A0AAV2L637"/>
<evidence type="ECO:0000313" key="1">
    <source>
        <dbReference type="EMBL" id="CAL1597691.1"/>
    </source>
</evidence>
<organism evidence="1 2">
    <name type="scientific">Knipowitschia caucasica</name>
    <name type="common">Caucasian dwarf goby</name>
    <name type="synonym">Pomatoschistus caucasicus</name>
    <dbReference type="NCBI Taxonomy" id="637954"/>
    <lineage>
        <taxon>Eukaryota</taxon>
        <taxon>Metazoa</taxon>
        <taxon>Chordata</taxon>
        <taxon>Craniata</taxon>
        <taxon>Vertebrata</taxon>
        <taxon>Euteleostomi</taxon>
        <taxon>Actinopterygii</taxon>
        <taxon>Neopterygii</taxon>
        <taxon>Teleostei</taxon>
        <taxon>Neoteleostei</taxon>
        <taxon>Acanthomorphata</taxon>
        <taxon>Gobiaria</taxon>
        <taxon>Gobiiformes</taxon>
        <taxon>Gobioidei</taxon>
        <taxon>Gobiidae</taxon>
        <taxon>Gobiinae</taxon>
        <taxon>Knipowitschia</taxon>
    </lineage>
</organism>
<evidence type="ECO:0000313" key="2">
    <source>
        <dbReference type="Proteomes" id="UP001497482"/>
    </source>
</evidence>
<proteinExistence type="predicted"/>
<gene>
    <name evidence="1" type="ORF">KC01_LOCUS26182</name>
</gene>
<dbReference type="Proteomes" id="UP001497482">
    <property type="component" value="Chromosome 22"/>
</dbReference>
<sequence length="75" mass="8435">MALTRLTAKRANHMRPTRLLSSRASSPGSARAHHFCCFSLDQTPVYRDFVRFFFGEDRLTPGTAAVITCFLGSRK</sequence>
<name>A0AAV2L637_KNICA</name>
<reference evidence="1 2" key="1">
    <citation type="submission" date="2024-04" db="EMBL/GenBank/DDBJ databases">
        <authorList>
            <person name="Waldvogel A.-M."/>
            <person name="Schoenle A."/>
        </authorList>
    </citation>
    <scope>NUCLEOTIDE SEQUENCE [LARGE SCALE GENOMIC DNA]</scope>
</reference>
<accession>A0AAV2L637</accession>
<keyword evidence="2" id="KW-1185">Reference proteome</keyword>